<reference evidence="2 3" key="1">
    <citation type="journal article" date="2011" name="Genome Res.">
        <title>Phylogeny-wide analysis of social amoeba genomes highlights ancient origins for complex intercellular communication.</title>
        <authorList>
            <person name="Heidel A.J."/>
            <person name="Lawal H.M."/>
            <person name="Felder M."/>
            <person name="Schilde C."/>
            <person name="Helps N.R."/>
            <person name="Tunggal B."/>
            <person name="Rivero F."/>
            <person name="John U."/>
            <person name="Schleicher M."/>
            <person name="Eichinger L."/>
            <person name="Platzer M."/>
            <person name="Noegel A.A."/>
            <person name="Schaap P."/>
            <person name="Gloeckner G."/>
        </authorList>
    </citation>
    <scope>NUCLEOTIDE SEQUENCE [LARGE SCALE GENOMIC DNA]</scope>
    <source>
        <strain evidence="3">ATCC 26659 / Pp 5 / PN500</strain>
    </source>
</reference>
<accession>D3BAC2</accession>
<dbReference type="Proteomes" id="UP000001396">
    <property type="component" value="Unassembled WGS sequence"/>
</dbReference>
<dbReference type="AlphaFoldDB" id="D3BAC2"/>
<feature type="region of interest" description="Disordered" evidence="1">
    <location>
        <begin position="148"/>
        <end position="171"/>
    </location>
</feature>
<name>D3BAC2_HETP5</name>
<keyword evidence="3" id="KW-1185">Reference proteome</keyword>
<comment type="caution">
    <text evidence="2">The sequence shown here is derived from an EMBL/GenBank/DDBJ whole genome shotgun (WGS) entry which is preliminary data.</text>
</comment>
<protein>
    <submittedName>
        <fullName evidence="2">Uncharacterized protein</fullName>
    </submittedName>
</protein>
<dbReference type="RefSeq" id="XP_020433626.1">
    <property type="nucleotide sequence ID" value="XM_020576377.1"/>
</dbReference>
<proteinExistence type="predicted"/>
<feature type="compositionally biased region" description="Acidic residues" evidence="1">
    <location>
        <begin position="151"/>
        <end position="169"/>
    </location>
</feature>
<dbReference type="EMBL" id="ADBJ01000025">
    <property type="protein sequence ID" value="EFA81509.1"/>
    <property type="molecule type" value="Genomic_DNA"/>
</dbReference>
<evidence type="ECO:0000313" key="2">
    <source>
        <dbReference type="EMBL" id="EFA81509.1"/>
    </source>
</evidence>
<dbReference type="InParanoid" id="D3BAC2"/>
<dbReference type="GeneID" id="31360982"/>
<gene>
    <name evidence="2" type="ORF">PPL_05498</name>
</gene>
<sequence length="191" mass="22784">MLFKNIKQFIVNVQLRERDHELIEHVTTKIEYLYELYPYYCAIQEMVTPIIYHSVLSYQQYIKRKRVLEVFEEGSYPLHFDSNHSRSKINHLLSLVQHQQPTEHLYILEGITSNEIIETCNIIKNGVIYLNCLDSINIKENKNKNSNEVLVGEEEQEQEQEEEQEEEDKDSLTILNILSKTLRYEDDYNVI</sequence>
<organism evidence="2 3">
    <name type="scientific">Heterostelium pallidum (strain ATCC 26659 / Pp 5 / PN500)</name>
    <name type="common">Cellular slime mold</name>
    <name type="synonym">Polysphondylium pallidum</name>
    <dbReference type="NCBI Taxonomy" id="670386"/>
    <lineage>
        <taxon>Eukaryota</taxon>
        <taxon>Amoebozoa</taxon>
        <taxon>Evosea</taxon>
        <taxon>Eumycetozoa</taxon>
        <taxon>Dictyostelia</taxon>
        <taxon>Acytosteliales</taxon>
        <taxon>Acytosteliaceae</taxon>
        <taxon>Heterostelium</taxon>
    </lineage>
</organism>
<evidence type="ECO:0000313" key="3">
    <source>
        <dbReference type="Proteomes" id="UP000001396"/>
    </source>
</evidence>
<evidence type="ECO:0000256" key="1">
    <source>
        <dbReference type="SAM" id="MobiDB-lite"/>
    </source>
</evidence>